<protein>
    <submittedName>
        <fullName evidence="2">Uncharacterized protein</fullName>
    </submittedName>
</protein>
<feature type="transmembrane region" description="Helical" evidence="1">
    <location>
        <begin position="25"/>
        <end position="48"/>
    </location>
</feature>
<proteinExistence type="predicted"/>
<sequence>MFDLQKELEARTVYGYSKKNFVEGLIWGFWFCELWPLLSLVFGNSFFFKKKNKHNSAEELSSM</sequence>
<keyword evidence="1" id="KW-0472">Membrane</keyword>
<keyword evidence="1" id="KW-0812">Transmembrane</keyword>
<organism evidence="2">
    <name type="scientific">Rhizophora mucronata</name>
    <name type="common">Asiatic mangrove</name>
    <dbReference type="NCBI Taxonomy" id="61149"/>
    <lineage>
        <taxon>Eukaryota</taxon>
        <taxon>Viridiplantae</taxon>
        <taxon>Streptophyta</taxon>
        <taxon>Embryophyta</taxon>
        <taxon>Tracheophyta</taxon>
        <taxon>Spermatophyta</taxon>
        <taxon>Magnoliopsida</taxon>
        <taxon>eudicotyledons</taxon>
        <taxon>Gunneridae</taxon>
        <taxon>Pentapetalae</taxon>
        <taxon>rosids</taxon>
        <taxon>fabids</taxon>
        <taxon>Malpighiales</taxon>
        <taxon>Rhizophoraceae</taxon>
        <taxon>Rhizophora</taxon>
    </lineage>
</organism>
<keyword evidence="1" id="KW-1133">Transmembrane helix</keyword>
<evidence type="ECO:0000256" key="1">
    <source>
        <dbReference type="SAM" id="Phobius"/>
    </source>
</evidence>
<dbReference type="AlphaFoldDB" id="A0A2P2K2E1"/>
<dbReference type="EMBL" id="GGEC01019412">
    <property type="protein sequence ID" value="MBW99895.1"/>
    <property type="molecule type" value="Transcribed_RNA"/>
</dbReference>
<accession>A0A2P2K2E1</accession>
<reference evidence="2" key="1">
    <citation type="submission" date="2018-02" db="EMBL/GenBank/DDBJ databases">
        <title>Rhizophora mucronata_Transcriptome.</title>
        <authorList>
            <person name="Meera S.P."/>
            <person name="Sreeshan A."/>
            <person name="Augustine A."/>
        </authorList>
    </citation>
    <scope>NUCLEOTIDE SEQUENCE</scope>
    <source>
        <tissue evidence="2">Leaf</tissue>
    </source>
</reference>
<name>A0A2P2K2E1_RHIMU</name>
<evidence type="ECO:0000313" key="2">
    <source>
        <dbReference type="EMBL" id="MBW99895.1"/>
    </source>
</evidence>